<dbReference type="SUPFAM" id="SSF55729">
    <property type="entry name" value="Acyl-CoA N-acyltransferases (Nat)"/>
    <property type="match status" value="1"/>
</dbReference>
<dbReference type="PROSITE" id="PS51186">
    <property type="entry name" value="GNAT"/>
    <property type="match status" value="1"/>
</dbReference>
<dbReference type="InterPro" id="IPR051908">
    <property type="entry name" value="Ribosomal_N-acetyltransferase"/>
</dbReference>
<evidence type="ECO:0000313" key="2">
    <source>
        <dbReference type="EMBL" id="GIP18153.1"/>
    </source>
</evidence>
<dbReference type="Pfam" id="PF13302">
    <property type="entry name" value="Acetyltransf_3"/>
    <property type="match status" value="1"/>
</dbReference>
<evidence type="ECO:0000259" key="1">
    <source>
        <dbReference type="PROSITE" id="PS51186"/>
    </source>
</evidence>
<reference evidence="2" key="1">
    <citation type="submission" date="2021-03" db="EMBL/GenBank/DDBJ databases">
        <title>Antimicrobial resistance genes in bacteria isolated from Japanese honey, and their potential for conferring macrolide and lincosamide resistance in the American foulbrood pathogen Paenibacillus larvae.</title>
        <authorList>
            <person name="Okamoto M."/>
            <person name="Kumagai M."/>
            <person name="Kanamori H."/>
            <person name="Takamatsu D."/>
        </authorList>
    </citation>
    <scope>NUCLEOTIDE SEQUENCE</scope>
    <source>
        <strain evidence="2">J40TS1</strain>
    </source>
</reference>
<dbReference type="GO" id="GO:0005737">
    <property type="term" value="C:cytoplasm"/>
    <property type="evidence" value="ECO:0007669"/>
    <property type="project" value="TreeGrafter"/>
</dbReference>
<gene>
    <name evidence="2" type="ORF">J40TS1_37950</name>
</gene>
<name>A0A919YWP0_9BACL</name>
<dbReference type="RefSeq" id="WP_213518197.1">
    <property type="nucleotide sequence ID" value="NZ_BOSE01000007.1"/>
</dbReference>
<dbReference type="GO" id="GO:0008999">
    <property type="term" value="F:protein-N-terminal-alanine acetyltransferase activity"/>
    <property type="evidence" value="ECO:0007669"/>
    <property type="project" value="TreeGrafter"/>
</dbReference>
<dbReference type="InterPro" id="IPR016181">
    <property type="entry name" value="Acyl_CoA_acyltransferase"/>
</dbReference>
<evidence type="ECO:0000313" key="3">
    <source>
        <dbReference type="Proteomes" id="UP000683139"/>
    </source>
</evidence>
<accession>A0A919YWP0</accession>
<dbReference type="Gene3D" id="3.40.630.30">
    <property type="match status" value="1"/>
</dbReference>
<organism evidence="2 3">
    <name type="scientific">Paenibacillus montaniterrae</name>
    <dbReference type="NCBI Taxonomy" id="429341"/>
    <lineage>
        <taxon>Bacteria</taxon>
        <taxon>Bacillati</taxon>
        <taxon>Bacillota</taxon>
        <taxon>Bacilli</taxon>
        <taxon>Bacillales</taxon>
        <taxon>Paenibacillaceae</taxon>
        <taxon>Paenibacillus</taxon>
    </lineage>
</organism>
<dbReference type="Proteomes" id="UP000683139">
    <property type="component" value="Unassembled WGS sequence"/>
</dbReference>
<proteinExistence type="predicted"/>
<keyword evidence="3" id="KW-1185">Reference proteome</keyword>
<dbReference type="EMBL" id="BOSE01000007">
    <property type="protein sequence ID" value="GIP18153.1"/>
    <property type="molecule type" value="Genomic_DNA"/>
</dbReference>
<sequence length="187" mass="21702">MNPMLLPVPSEFNTERLLIRVPRPGDGKVVYESICKSIEELKLWLPFAHNEQSEEQTEINLREAYSNFLTRKDMRLLIFLKESNQFIGSSGLHNPNWDIPKFEIGYWIDTRFSGKGYMTEAVRGIAEFAFNELSARRIEIRCDTLNVKSKSIPERLGFTLEGTLKNDDFSADGKRLRDTHIFAKIRE</sequence>
<protein>
    <submittedName>
        <fullName evidence="2">Ribosomal-protein-serine acetyltransferase</fullName>
    </submittedName>
</protein>
<dbReference type="PANTHER" id="PTHR43441">
    <property type="entry name" value="RIBOSOMAL-PROTEIN-SERINE ACETYLTRANSFERASE"/>
    <property type="match status" value="1"/>
</dbReference>
<dbReference type="AlphaFoldDB" id="A0A919YWP0"/>
<dbReference type="PANTHER" id="PTHR43441:SF3">
    <property type="entry name" value="ACETYLTRANSFERASE"/>
    <property type="match status" value="1"/>
</dbReference>
<comment type="caution">
    <text evidence="2">The sequence shown here is derived from an EMBL/GenBank/DDBJ whole genome shotgun (WGS) entry which is preliminary data.</text>
</comment>
<dbReference type="InterPro" id="IPR000182">
    <property type="entry name" value="GNAT_dom"/>
</dbReference>
<dbReference type="GO" id="GO:1990189">
    <property type="term" value="F:protein N-terminal-serine acetyltransferase activity"/>
    <property type="evidence" value="ECO:0007669"/>
    <property type="project" value="TreeGrafter"/>
</dbReference>
<feature type="domain" description="N-acetyltransferase" evidence="1">
    <location>
        <begin position="17"/>
        <end position="179"/>
    </location>
</feature>